<dbReference type="Gene3D" id="1.20.5.1930">
    <property type="match status" value="1"/>
</dbReference>
<keyword evidence="5" id="KW-0547">Nucleotide-binding</keyword>
<evidence type="ECO:0000313" key="12">
    <source>
        <dbReference type="EMBL" id="QKW43720.1"/>
    </source>
</evidence>
<dbReference type="InterPro" id="IPR050482">
    <property type="entry name" value="Sensor_HK_TwoCompSys"/>
</dbReference>
<evidence type="ECO:0000256" key="4">
    <source>
        <dbReference type="ARBA" id="ARBA00022679"/>
    </source>
</evidence>
<dbReference type="EC" id="2.7.13.3" evidence="2"/>
<reference evidence="12 14" key="2">
    <citation type="submission" date="2020-06" db="EMBL/GenBank/DDBJ databases">
        <title>Genome mining for natural products.</title>
        <authorList>
            <person name="Zhang B."/>
            <person name="Shi J."/>
            <person name="Ge H."/>
        </authorList>
    </citation>
    <scope>NUCLEOTIDE SEQUENCE [LARGE SCALE GENOMIC DNA]</scope>
    <source>
        <strain evidence="12 14">NA06532</strain>
    </source>
</reference>
<evidence type="ECO:0000256" key="3">
    <source>
        <dbReference type="ARBA" id="ARBA00022553"/>
    </source>
</evidence>
<dbReference type="GO" id="GO:0046983">
    <property type="term" value="F:protein dimerization activity"/>
    <property type="evidence" value="ECO:0007669"/>
    <property type="project" value="InterPro"/>
</dbReference>
<accession>A0A6N9VL79</accession>
<keyword evidence="6 11" id="KW-0418">Kinase</keyword>
<evidence type="ECO:0000256" key="7">
    <source>
        <dbReference type="ARBA" id="ARBA00022840"/>
    </source>
</evidence>
<dbReference type="CDD" id="cd16917">
    <property type="entry name" value="HATPase_UhpB-NarQ-NarX-like"/>
    <property type="match status" value="1"/>
</dbReference>
<dbReference type="Proteomes" id="UP000471648">
    <property type="component" value="Unassembled WGS sequence"/>
</dbReference>
<keyword evidence="9" id="KW-0175">Coiled coil</keyword>
<organism evidence="11 13">
    <name type="scientific">Streptomyces microflavus</name>
    <name type="common">Streptomyces lipmanii</name>
    <dbReference type="NCBI Taxonomy" id="1919"/>
    <lineage>
        <taxon>Bacteria</taxon>
        <taxon>Bacillati</taxon>
        <taxon>Actinomycetota</taxon>
        <taxon>Actinomycetes</taxon>
        <taxon>Kitasatosporales</taxon>
        <taxon>Streptomycetaceae</taxon>
        <taxon>Streptomyces</taxon>
    </lineage>
</organism>
<evidence type="ECO:0000256" key="6">
    <source>
        <dbReference type="ARBA" id="ARBA00022777"/>
    </source>
</evidence>
<reference evidence="11 13" key="1">
    <citation type="submission" date="2020-01" db="EMBL/GenBank/DDBJ databases">
        <title>Insect and environment-associated Actinomycetes.</title>
        <authorList>
            <person name="Currrie C."/>
            <person name="Chevrette M."/>
            <person name="Carlson C."/>
            <person name="Stubbendieck R."/>
            <person name="Wendt-Pienkowski E."/>
        </authorList>
    </citation>
    <scope>NUCLEOTIDE SEQUENCE [LARGE SCALE GENOMIC DNA]</scope>
    <source>
        <strain evidence="11 13">SID14438</strain>
    </source>
</reference>
<protein>
    <recommendedName>
        <fullName evidence="2">histidine kinase</fullName>
        <ecNumber evidence="2">2.7.13.3</ecNumber>
    </recommendedName>
</protein>
<keyword evidence="7" id="KW-0067">ATP-binding</keyword>
<name>A0A6N9VL79_STRMI</name>
<evidence type="ECO:0000313" key="14">
    <source>
        <dbReference type="Proteomes" id="UP000509345"/>
    </source>
</evidence>
<keyword evidence="4" id="KW-0808">Transferase</keyword>
<dbReference type="Gene3D" id="3.30.565.10">
    <property type="entry name" value="Histidine kinase-like ATPase, C-terminal domain"/>
    <property type="match status" value="1"/>
</dbReference>
<dbReference type="GO" id="GO:0005524">
    <property type="term" value="F:ATP binding"/>
    <property type="evidence" value="ECO:0007669"/>
    <property type="project" value="UniProtKB-KW"/>
</dbReference>
<dbReference type="Proteomes" id="UP000509345">
    <property type="component" value="Chromosome"/>
</dbReference>
<evidence type="ECO:0000256" key="2">
    <source>
        <dbReference type="ARBA" id="ARBA00012438"/>
    </source>
</evidence>
<dbReference type="Pfam" id="PF23539">
    <property type="entry name" value="DUF7134"/>
    <property type="match status" value="1"/>
</dbReference>
<dbReference type="Pfam" id="PF07730">
    <property type="entry name" value="HisKA_3"/>
    <property type="match status" value="1"/>
</dbReference>
<dbReference type="InterPro" id="IPR005467">
    <property type="entry name" value="His_kinase_dom"/>
</dbReference>
<dbReference type="RefSeq" id="WP_031124015.1">
    <property type="nucleotide sequence ID" value="NZ_CP054926.1"/>
</dbReference>
<dbReference type="GO" id="GO:0016020">
    <property type="term" value="C:membrane"/>
    <property type="evidence" value="ECO:0007669"/>
    <property type="project" value="InterPro"/>
</dbReference>
<keyword evidence="8" id="KW-0902">Two-component regulatory system</keyword>
<dbReference type="GeneID" id="87632515"/>
<dbReference type="InterPro" id="IPR011712">
    <property type="entry name" value="Sig_transdc_His_kin_sub3_dim/P"/>
</dbReference>
<evidence type="ECO:0000313" key="13">
    <source>
        <dbReference type="Proteomes" id="UP000471648"/>
    </source>
</evidence>
<feature type="coiled-coil region" evidence="9">
    <location>
        <begin position="157"/>
        <end position="191"/>
    </location>
</feature>
<dbReference type="InterPro" id="IPR003594">
    <property type="entry name" value="HATPase_dom"/>
</dbReference>
<dbReference type="Pfam" id="PF02518">
    <property type="entry name" value="HATPase_c"/>
    <property type="match status" value="1"/>
</dbReference>
<keyword evidence="3" id="KW-0597">Phosphoprotein</keyword>
<dbReference type="SUPFAM" id="SSF55874">
    <property type="entry name" value="ATPase domain of HSP90 chaperone/DNA topoisomerase II/histidine kinase"/>
    <property type="match status" value="1"/>
</dbReference>
<dbReference type="EMBL" id="CP054926">
    <property type="protein sequence ID" value="QKW43720.1"/>
    <property type="molecule type" value="Genomic_DNA"/>
</dbReference>
<evidence type="ECO:0000256" key="9">
    <source>
        <dbReference type="SAM" id="Coils"/>
    </source>
</evidence>
<feature type="domain" description="Histidine kinase" evidence="10">
    <location>
        <begin position="200"/>
        <end position="398"/>
    </location>
</feature>
<dbReference type="PANTHER" id="PTHR24421:SF10">
    <property type="entry name" value="NITRATE_NITRITE SENSOR PROTEIN NARQ"/>
    <property type="match status" value="1"/>
</dbReference>
<gene>
    <name evidence="11" type="ORF">G3I39_39250</name>
    <name evidence="12" type="ORF">HUT09_14870</name>
</gene>
<evidence type="ECO:0000313" key="11">
    <source>
        <dbReference type="EMBL" id="NEB73067.1"/>
    </source>
</evidence>
<evidence type="ECO:0000259" key="10">
    <source>
        <dbReference type="PROSITE" id="PS50109"/>
    </source>
</evidence>
<evidence type="ECO:0000256" key="1">
    <source>
        <dbReference type="ARBA" id="ARBA00000085"/>
    </source>
</evidence>
<evidence type="ECO:0000256" key="5">
    <source>
        <dbReference type="ARBA" id="ARBA00022741"/>
    </source>
</evidence>
<dbReference type="EMBL" id="JAAGME010001646">
    <property type="protein sequence ID" value="NEB73067.1"/>
    <property type="molecule type" value="Genomic_DNA"/>
</dbReference>
<sequence length="400" mass="43304">MQRLYDFLRRHPTGVDVFWAVVLLGLSGMSMVSGMYDAGREEILAIPVALGLSTVVALRRRLPEKMLLLAIAVGVLQLVGDVRPNIGNFAMLVITFTVATIGERWASRLALICSLTAAGLSQLRWEAEPGGSWPQQIFVTVIMTVPFVLAWVMGDSLRTRRAYFNQLEERAARLEREREAQSKVAVAAERARIARELHDVVAHNVSVMVVQADGAAYVMDAAPDQARQALETISSTGRQALAEMRRLLGVLRTGDTRESGEYVPQPDVEQIEDLVDQVRRTGLAVDFKVEGTARPLPSGVELTAYRIVQEALTNTRKHGGPDAGASVRLVYFDDGLGLLVEDDGRGAAHELYEDGGADGAGHGMIGMRERVGMVGGTLDAGPRPGGGFRISALLPLKPAD</sequence>
<comment type="catalytic activity">
    <reaction evidence="1">
        <text>ATP + protein L-histidine = ADP + protein N-phospho-L-histidine.</text>
        <dbReference type="EC" id="2.7.13.3"/>
    </reaction>
</comment>
<dbReference type="InterPro" id="IPR036890">
    <property type="entry name" value="HATPase_C_sf"/>
</dbReference>
<proteinExistence type="predicted"/>
<dbReference type="InterPro" id="IPR055558">
    <property type="entry name" value="DUF7134"/>
</dbReference>
<dbReference type="GO" id="GO:0000155">
    <property type="term" value="F:phosphorelay sensor kinase activity"/>
    <property type="evidence" value="ECO:0007669"/>
    <property type="project" value="InterPro"/>
</dbReference>
<evidence type="ECO:0000256" key="8">
    <source>
        <dbReference type="ARBA" id="ARBA00023012"/>
    </source>
</evidence>
<dbReference type="PANTHER" id="PTHR24421">
    <property type="entry name" value="NITRATE/NITRITE SENSOR PROTEIN NARX-RELATED"/>
    <property type="match status" value="1"/>
</dbReference>
<dbReference type="AlphaFoldDB" id="A0A6N9VL79"/>
<dbReference type="PROSITE" id="PS50109">
    <property type="entry name" value="HIS_KIN"/>
    <property type="match status" value="1"/>
</dbReference>